<name>A0A5B8XY02_9DELT</name>
<evidence type="ECO:0000256" key="1">
    <source>
        <dbReference type="SAM" id="SignalP"/>
    </source>
</evidence>
<proteinExistence type="predicted"/>
<dbReference type="KEGG" id="bbae:FRD01_23110"/>
<dbReference type="RefSeq" id="WP_146963432.1">
    <property type="nucleotide sequence ID" value="NZ_CP042467.1"/>
</dbReference>
<organism evidence="2 3">
    <name type="scientific">Microvenator marinus</name>
    <dbReference type="NCBI Taxonomy" id="2600177"/>
    <lineage>
        <taxon>Bacteria</taxon>
        <taxon>Deltaproteobacteria</taxon>
        <taxon>Bradymonadales</taxon>
        <taxon>Microvenatoraceae</taxon>
        <taxon>Microvenator</taxon>
    </lineage>
</organism>
<sequence length="676" mass="71736">MKRVLFLLLAALPIAAACGDDNSPQGFEIEEPENNLECDAGELLCTDQCVDPTTTDNCGTCGNACAAGESCVDGACAVQCDEGQVACDGACIDPQTDAAFCGASADCAGNNAGEACGEGQVCQDAACVCVTDAPSFVISEVSGTANEGGDPVTYEVSLGDIPCDTVTVTLTPDAEISLDATELVFTAENWDTPQTVSVTALIDMARDSDHQGVIQHTVSSADTAYDGFAIDDVTIEITDTPPVWKIGVATDGSEPNGHVYTPVVSDNGRYVAFLSTATNLTSDTYDTENVVRNAFWKDLETGETRLLTNGLNGPADGNAGSIQISSDGQTVAFASGATNLTMEATTPDNVEMFVYTLEDGAIEQITEFCSECNPSMGADVALSGDGNILLFTTRRRYLSAVDATAEFTIYRYNRSNQDLSIADLNAEDEYNEFYWGSNSFTPTISANGNFMGWSAAARNIVDPDITVENFHSYAKDLTTKTVQRLSVLTDGNPCPGTTRTAGSGAPFLDDSGELALFHTQCPLDGSANAFDSRQVYFWDGANGTNTRITTSAEGLPDAQSNALGISADGRWALYTSLATNLVVTDGPTGVASLWQLYVWDNTTQETYAINYGADYRWSNHGLAQRVVDAFDTDSPHFAASLARSGQFAAYATTDQMLEPESETPAEFTNSYVVRIY</sequence>
<reference evidence="2 3" key="1">
    <citation type="submission" date="2019-08" db="EMBL/GenBank/DDBJ databases">
        <authorList>
            <person name="Liang Q."/>
        </authorList>
    </citation>
    <scope>NUCLEOTIDE SEQUENCE [LARGE SCALE GENOMIC DNA]</scope>
    <source>
        <strain evidence="2 3">V1718</strain>
    </source>
</reference>
<feature type="signal peptide" evidence="1">
    <location>
        <begin position="1"/>
        <end position="19"/>
    </location>
</feature>
<evidence type="ECO:0000313" key="3">
    <source>
        <dbReference type="Proteomes" id="UP000321595"/>
    </source>
</evidence>
<dbReference type="Proteomes" id="UP000321595">
    <property type="component" value="Chromosome"/>
</dbReference>
<protein>
    <submittedName>
        <fullName evidence="2">Uncharacterized protein</fullName>
    </submittedName>
</protein>
<evidence type="ECO:0000313" key="2">
    <source>
        <dbReference type="EMBL" id="QED30071.1"/>
    </source>
</evidence>
<accession>A0A5B8XY02</accession>
<keyword evidence="1" id="KW-0732">Signal</keyword>
<dbReference type="OrthoDB" id="5513529at2"/>
<keyword evidence="3" id="KW-1185">Reference proteome</keyword>
<dbReference type="EMBL" id="CP042467">
    <property type="protein sequence ID" value="QED30071.1"/>
    <property type="molecule type" value="Genomic_DNA"/>
</dbReference>
<gene>
    <name evidence="2" type="ORF">FRD01_23110</name>
</gene>
<feature type="chain" id="PRO_5022658403" evidence="1">
    <location>
        <begin position="20"/>
        <end position="676"/>
    </location>
</feature>
<dbReference type="PROSITE" id="PS51257">
    <property type="entry name" value="PROKAR_LIPOPROTEIN"/>
    <property type="match status" value="1"/>
</dbReference>
<dbReference type="SUPFAM" id="SSF82171">
    <property type="entry name" value="DPP6 N-terminal domain-like"/>
    <property type="match status" value="1"/>
</dbReference>
<dbReference type="AlphaFoldDB" id="A0A5B8XY02"/>